<dbReference type="SMART" id="SM00530">
    <property type="entry name" value="HTH_XRE"/>
    <property type="match status" value="1"/>
</dbReference>
<evidence type="ECO:0000313" key="3">
    <source>
        <dbReference type="EMBL" id="KZB61819.1"/>
    </source>
</evidence>
<dbReference type="InterPro" id="IPR050807">
    <property type="entry name" value="TransReg_Diox_bact_type"/>
</dbReference>
<protein>
    <submittedName>
        <fullName evidence="3">XRE family transcriptional regulator</fullName>
    </submittedName>
</protein>
<dbReference type="Pfam" id="PF01381">
    <property type="entry name" value="HTH_3"/>
    <property type="match status" value="1"/>
</dbReference>
<dbReference type="InterPro" id="IPR013096">
    <property type="entry name" value="Cupin_2"/>
</dbReference>
<organism evidence="3 4">
    <name type="scientific">Thalassospira lucentensis</name>
    <dbReference type="NCBI Taxonomy" id="168935"/>
    <lineage>
        <taxon>Bacteria</taxon>
        <taxon>Pseudomonadati</taxon>
        <taxon>Pseudomonadota</taxon>
        <taxon>Alphaproteobacteria</taxon>
        <taxon>Rhodospirillales</taxon>
        <taxon>Thalassospiraceae</taxon>
        <taxon>Thalassospira</taxon>
    </lineage>
</organism>
<dbReference type="OrthoDB" id="9814751at2"/>
<dbReference type="CDD" id="cd02209">
    <property type="entry name" value="cupin_XRE_C"/>
    <property type="match status" value="1"/>
</dbReference>
<dbReference type="InterPro" id="IPR010982">
    <property type="entry name" value="Lambda_DNA-bd_dom_sf"/>
</dbReference>
<dbReference type="InterPro" id="IPR011051">
    <property type="entry name" value="RmlC_Cupin_sf"/>
</dbReference>
<dbReference type="SUPFAM" id="SSF51182">
    <property type="entry name" value="RmlC-like cupins"/>
    <property type="match status" value="1"/>
</dbReference>
<dbReference type="PANTHER" id="PTHR46797:SF11">
    <property type="entry name" value="HTH-TYPE TRANSCRIPTIONAL REGULATOR PUUR"/>
    <property type="match status" value="1"/>
</dbReference>
<dbReference type="InterPro" id="IPR001387">
    <property type="entry name" value="Cro/C1-type_HTH"/>
</dbReference>
<dbReference type="Proteomes" id="UP000076335">
    <property type="component" value="Unassembled WGS sequence"/>
</dbReference>
<dbReference type="EMBL" id="LPVY01000022">
    <property type="protein sequence ID" value="KZB61819.1"/>
    <property type="molecule type" value="Genomic_DNA"/>
</dbReference>
<dbReference type="GO" id="GO:0005829">
    <property type="term" value="C:cytosol"/>
    <property type="evidence" value="ECO:0007669"/>
    <property type="project" value="TreeGrafter"/>
</dbReference>
<dbReference type="CDD" id="cd00093">
    <property type="entry name" value="HTH_XRE"/>
    <property type="match status" value="1"/>
</dbReference>
<sequence length="182" mass="20016">MSQKVGDRLKAVRTMYGLSQRELARRAGVTNSTISTIEQNRVSPSVDSLAKVLAGIPMSLINFFTIDLENGEEIFFRKEDLVELSDGTMSMRLVGATRKDRNLRVLHEIYPPGGDTGDNLIVQKGEEAGVVVRGKLEVTVGERVRVLGPGDAYYFNAEIPHRFRNAGDTECEVVSAATPPSY</sequence>
<evidence type="ECO:0000259" key="2">
    <source>
        <dbReference type="PROSITE" id="PS50943"/>
    </source>
</evidence>
<dbReference type="GO" id="GO:0003677">
    <property type="term" value="F:DNA binding"/>
    <property type="evidence" value="ECO:0007669"/>
    <property type="project" value="UniProtKB-KW"/>
</dbReference>
<reference evidence="3 4" key="1">
    <citation type="submission" date="2015-12" db="EMBL/GenBank/DDBJ databases">
        <title>Genome sequence of Thalassospira lucentensis MCCC 1A02072.</title>
        <authorList>
            <person name="Lu L."/>
            <person name="Lai Q."/>
            <person name="Shao Z."/>
            <person name="Qian P."/>
        </authorList>
    </citation>
    <scope>NUCLEOTIDE SEQUENCE [LARGE SCALE GENOMIC DNA]</scope>
    <source>
        <strain evidence="3 4">MCCC 1A02072</strain>
    </source>
</reference>
<dbReference type="PROSITE" id="PS50943">
    <property type="entry name" value="HTH_CROC1"/>
    <property type="match status" value="1"/>
</dbReference>
<comment type="caution">
    <text evidence="3">The sequence shown here is derived from an EMBL/GenBank/DDBJ whole genome shotgun (WGS) entry which is preliminary data.</text>
</comment>
<name>A0A154L1I9_9PROT</name>
<feature type="domain" description="HTH cro/C1-type" evidence="2">
    <location>
        <begin position="9"/>
        <end position="63"/>
    </location>
</feature>
<dbReference type="Gene3D" id="2.60.120.10">
    <property type="entry name" value="Jelly Rolls"/>
    <property type="match status" value="1"/>
</dbReference>
<dbReference type="RefSeq" id="WP_062953127.1">
    <property type="nucleotide sequence ID" value="NZ_LPVY01000022.1"/>
</dbReference>
<accession>A0A154L1I9</accession>
<dbReference type="InterPro" id="IPR014710">
    <property type="entry name" value="RmlC-like_jellyroll"/>
</dbReference>
<proteinExistence type="predicted"/>
<evidence type="ECO:0000313" key="4">
    <source>
        <dbReference type="Proteomes" id="UP000076335"/>
    </source>
</evidence>
<evidence type="ECO:0000256" key="1">
    <source>
        <dbReference type="ARBA" id="ARBA00023125"/>
    </source>
</evidence>
<dbReference type="PANTHER" id="PTHR46797">
    <property type="entry name" value="HTH-TYPE TRANSCRIPTIONAL REGULATOR"/>
    <property type="match status" value="1"/>
</dbReference>
<gene>
    <name evidence="3" type="ORF">AUP42_06110</name>
</gene>
<keyword evidence="1" id="KW-0238">DNA-binding</keyword>
<dbReference type="AlphaFoldDB" id="A0A154L1I9"/>
<dbReference type="Gene3D" id="1.10.260.40">
    <property type="entry name" value="lambda repressor-like DNA-binding domains"/>
    <property type="match status" value="1"/>
</dbReference>
<dbReference type="GO" id="GO:0003700">
    <property type="term" value="F:DNA-binding transcription factor activity"/>
    <property type="evidence" value="ECO:0007669"/>
    <property type="project" value="TreeGrafter"/>
</dbReference>
<dbReference type="SUPFAM" id="SSF47413">
    <property type="entry name" value="lambda repressor-like DNA-binding domains"/>
    <property type="match status" value="1"/>
</dbReference>
<dbReference type="Pfam" id="PF07883">
    <property type="entry name" value="Cupin_2"/>
    <property type="match status" value="1"/>
</dbReference>